<dbReference type="VEuPathDB" id="FungiDB:FVEG_08801"/>
<dbReference type="AlphaFoldDB" id="W7ME29"/>
<dbReference type="RefSeq" id="XP_018755407.1">
    <property type="nucleotide sequence ID" value="XM_018897684.1"/>
</dbReference>
<protein>
    <submittedName>
        <fullName evidence="1">Uncharacterized protein</fullName>
    </submittedName>
</protein>
<organism evidence="1 2">
    <name type="scientific">Gibberella moniliformis (strain M3125 / FGSC 7600)</name>
    <name type="common">Maize ear and stalk rot fungus</name>
    <name type="synonym">Fusarium verticillioides</name>
    <dbReference type="NCBI Taxonomy" id="334819"/>
    <lineage>
        <taxon>Eukaryota</taxon>
        <taxon>Fungi</taxon>
        <taxon>Dikarya</taxon>
        <taxon>Ascomycota</taxon>
        <taxon>Pezizomycotina</taxon>
        <taxon>Sordariomycetes</taxon>
        <taxon>Hypocreomycetidae</taxon>
        <taxon>Hypocreales</taxon>
        <taxon>Nectriaceae</taxon>
        <taxon>Fusarium</taxon>
        <taxon>Fusarium fujikuroi species complex</taxon>
    </lineage>
</organism>
<dbReference type="OrthoDB" id="4743586at2759"/>
<dbReference type="GeneID" id="30066503"/>
<name>W7ME29_GIBM7</name>
<evidence type="ECO:0000313" key="1">
    <source>
        <dbReference type="EMBL" id="EWG49216.1"/>
    </source>
</evidence>
<dbReference type="KEGG" id="fvr:FVEG_08801"/>
<dbReference type="HOGENOM" id="CLU_1948984_0_0_1"/>
<sequence length="129" mass="14030">MGKSEFVPSNSWGPATLQPVIPESEFSWNDWSMKSGNSGISTPKTCLPTNLMIELINDVFTASATYKDTAKIFPREIELSRAGDKMAWVEGQMLGEADEGTKAPISRSVHFATMTDSRRSLAADSGTLP</sequence>
<dbReference type="EMBL" id="DS022252">
    <property type="protein sequence ID" value="EWG49216.1"/>
    <property type="molecule type" value="Genomic_DNA"/>
</dbReference>
<dbReference type="Proteomes" id="UP000009096">
    <property type="component" value="Chromosome 10"/>
</dbReference>
<dbReference type="EMBL" id="CM000587">
    <property type="protein sequence ID" value="EWG49216.1"/>
    <property type="molecule type" value="Genomic_DNA"/>
</dbReference>
<proteinExistence type="predicted"/>
<keyword evidence="2" id="KW-1185">Reference proteome</keyword>
<reference evidence="1 2" key="1">
    <citation type="journal article" date="2010" name="Nature">
        <title>Comparative genomics reveals mobile pathogenicity chromosomes in Fusarium.</title>
        <authorList>
            <person name="Ma L.J."/>
            <person name="van der Does H.C."/>
            <person name="Borkovich K.A."/>
            <person name="Coleman J.J."/>
            <person name="Daboussi M.J."/>
            <person name="Di Pietro A."/>
            <person name="Dufresne M."/>
            <person name="Freitag M."/>
            <person name="Grabherr M."/>
            <person name="Henrissat B."/>
            <person name="Houterman P.M."/>
            <person name="Kang S."/>
            <person name="Shim W.B."/>
            <person name="Woloshuk C."/>
            <person name="Xie X."/>
            <person name="Xu J.R."/>
            <person name="Antoniw J."/>
            <person name="Baker S.E."/>
            <person name="Bluhm B.H."/>
            <person name="Breakspear A."/>
            <person name="Brown D.W."/>
            <person name="Butchko R.A."/>
            <person name="Chapman S."/>
            <person name="Coulson R."/>
            <person name="Coutinho P.M."/>
            <person name="Danchin E.G."/>
            <person name="Diener A."/>
            <person name="Gale L.R."/>
            <person name="Gardiner D.M."/>
            <person name="Goff S."/>
            <person name="Hammond-Kosack K.E."/>
            <person name="Hilburn K."/>
            <person name="Hua-Van A."/>
            <person name="Jonkers W."/>
            <person name="Kazan K."/>
            <person name="Kodira C.D."/>
            <person name="Koehrsen M."/>
            <person name="Kumar L."/>
            <person name="Lee Y.H."/>
            <person name="Li L."/>
            <person name="Manners J.M."/>
            <person name="Miranda-Saavedra D."/>
            <person name="Mukherjee M."/>
            <person name="Park G."/>
            <person name="Park J."/>
            <person name="Park S.Y."/>
            <person name="Proctor R.H."/>
            <person name="Regev A."/>
            <person name="Ruiz-Roldan M.C."/>
            <person name="Sain D."/>
            <person name="Sakthikumar S."/>
            <person name="Sykes S."/>
            <person name="Schwartz D.C."/>
            <person name="Turgeon B.G."/>
            <person name="Wapinski I."/>
            <person name="Yoder O."/>
            <person name="Young S."/>
            <person name="Zeng Q."/>
            <person name="Zhou S."/>
            <person name="Galagan J."/>
            <person name="Cuomo C.A."/>
            <person name="Kistler H.C."/>
            <person name="Rep M."/>
        </authorList>
    </citation>
    <scope>NUCLEOTIDE SEQUENCE [LARGE SCALE GENOMIC DNA]</scope>
    <source>
        <strain evidence="2">M3125 / FGSC 7600</strain>
    </source>
</reference>
<accession>W7ME29</accession>
<evidence type="ECO:0000313" key="2">
    <source>
        <dbReference type="Proteomes" id="UP000009096"/>
    </source>
</evidence>
<gene>
    <name evidence="1" type="ORF">FVEG_08801</name>
</gene>